<name>A0A9P6HMW5_9AGAM</name>
<keyword evidence="1" id="KW-0663">Pyridoxal phosphate</keyword>
<dbReference type="PANTHER" id="PTHR43092:SF2">
    <property type="entry name" value="HERCYNYLCYSTEINE SULFOXIDE LYASE"/>
    <property type="match status" value="1"/>
</dbReference>
<organism evidence="3 4">
    <name type="scientific">Thelephora terrestris</name>
    <dbReference type="NCBI Taxonomy" id="56493"/>
    <lineage>
        <taxon>Eukaryota</taxon>
        <taxon>Fungi</taxon>
        <taxon>Dikarya</taxon>
        <taxon>Basidiomycota</taxon>
        <taxon>Agaricomycotina</taxon>
        <taxon>Agaricomycetes</taxon>
        <taxon>Thelephorales</taxon>
        <taxon>Thelephoraceae</taxon>
        <taxon>Thelephora</taxon>
    </lineage>
</organism>
<keyword evidence="4" id="KW-1185">Reference proteome</keyword>
<dbReference type="InterPro" id="IPR015422">
    <property type="entry name" value="PyrdxlP-dep_Trfase_small"/>
</dbReference>
<reference evidence="3" key="2">
    <citation type="submission" date="2020-11" db="EMBL/GenBank/DDBJ databases">
        <authorList>
            <consortium name="DOE Joint Genome Institute"/>
            <person name="Kuo A."/>
            <person name="Miyauchi S."/>
            <person name="Kiss E."/>
            <person name="Drula E."/>
            <person name="Kohler A."/>
            <person name="Sanchez-Garcia M."/>
            <person name="Andreopoulos B."/>
            <person name="Barry K.W."/>
            <person name="Bonito G."/>
            <person name="Buee M."/>
            <person name="Carver A."/>
            <person name="Chen C."/>
            <person name="Cichocki N."/>
            <person name="Clum A."/>
            <person name="Culley D."/>
            <person name="Crous P.W."/>
            <person name="Fauchery L."/>
            <person name="Girlanda M."/>
            <person name="Hayes R."/>
            <person name="Keri Z."/>
            <person name="Labutti K."/>
            <person name="Lipzen A."/>
            <person name="Lombard V."/>
            <person name="Magnuson J."/>
            <person name="Maillard F."/>
            <person name="Morin E."/>
            <person name="Murat C."/>
            <person name="Nolan M."/>
            <person name="Ohm R."/>
            <person name="Pangilinan J."/>
            <person name="Pereira M."/>
            <person name="Perotto S."/>
            <person name="Peter M."/>
            <person name="Riley R."/>
            <person name="Sitrit Y."/>
            <person name="Stielow B."/>
            <person name="Szollosi G."/>
            <person name="Zifcakova L."/>
            <person name="Stursova M."/>
            <person name="Spatafora J.W."/>
            <person name="Tedersoo L."/>
            <person name="Vaario L.-M."/>
            <person name="Yamada A."/>
            <person name="Yan M."/>
            <person name="Wang P."/>
            <person name="Xu J."/>
            <person name="Bruns T."/>
            <person name="Baldrian P."/>
            <person name="Vilgalys R."/>
            <person name="Henrissat B."/>
            <person name="Grigoriev I.V."/>
            <person name="Hibbett D."/>
            <person name="Nagy L.G."/>
            <person name="Martin F.M."/>
        </authorList>
    </citation>
    <scope>NUCLEOTIDE SEQUENCE</scope>
    <source>
        <strain evidence="3">UH-Tt-Lm1</strain>
    </source>
</reference>
<dbReference type="SUPFAM" id="SSF53383">
    <property type="entry name" value="PLP-dependent transferases"/>
    <property type="match status" value="1"/>
</dbReference>
<dbReference type="Proteomes" id="UP000736335">
    <property type="component" value="Unassembled WGS sequence"/>
</dbReference>
<evidence type="ECO:0000313" key="3">
    <source>
        <dbReference type="EMBL" id="KAF9790913.1"/>
    </source>
</evidence>
<dbReference type="PANTHER" id="PTHR43092">
    <property type="entry name" value="L-CYSTEINE DESULFHYDRASE"/>
    <property type="match status" value="1"/>
</dbReference>
<dbReference type="OrthoDB" id="5978656at2759"/>
<keyword evidence="3" id="KW-0808">Transferase</keyword>
<sequence>MTSDKPLETPAPACSASYTGKQPPPFGHQLLKYFSFDPGYVNLNNGSYGATPTPVSEACKVISDEVEANPDKFIRLTYEARWIRCRQRVADLIGAEVEECVLVQNTSHGLDNVLRSIDWKKGDFIIKTNITYGPVVNAIRFIADANPGVILETVDIGPPYALDGIFKSFEEGFKRVQSSPEYAALTEQGQRPRIVVVVDTLSSLPGLLMPWERVVGFCKGHENVWTLVDAAHALGQIVGINLNKTQPDFWISNCHKWMSAKRACAVLYVPRRNQHIIKTTLPTSAFYVSPNDYAKDPTLPKPPNFVKQFEWTGTHDPTPYLSIGPALDFREWLGGEEKINGYCRDLAIRGGQRLAEILGTEEMDQTPNHEVTLNMVNVKLPLPDTPKDAVKVVIDGFFKKKLLLGWNAFAPPFYLHGSWWVRCSAQIWNDISDFEYMGNAYKELSAQVIESIIDEKGELREGYTATISVH</sequence>
<proteinExistence type="predicted"/>
<dbReference type="InterPro" id="IPR015424">
    <property type="entry name" value="PyrdxlP-dep_Trfase"/>
</dbReference>
<evidence type="ECO:0000313" key="4">
    <source>
        <dbReference type="Proteomes" id="UP000736335"/>
    </source>
</evidence>
<evidence type="ECO:0000256" key="2">
    <source>
        <dbReference type="SAM" id="MobiDB-lite"/>
    </source>
</evidence>
<dbReference type="Gene3D" id="3.90.1150.10">
    <property type="entry name" value="Aspartate Aminotransferase, domain 1"/>
    <property type="match status" value="1"/>
</dbReference>
<accession>A0A9P6HMW5</accession>
<dbReference type="EMBL" id="WIUZ02000002">
    <property type="protein sequence ID" value="KAF9790913.1"/>
    <property type="molecule type" value="Genomic_DNA"/>
</dbReference>
<evidence type="ECO:0000256" key="1">
    <source>
        <dbReference type="ARBA" id="ARBA00022898"/>
    </source>
</evidence>
<dbReference type="Gene3D" id="3.40.640.10">
    <property type="entry name" value="Type I PLP-dependent aspartate aminotransferase-like (Major domain)"/>
    <property type="match status" value="1"/>
</dbReference>
<protein>
    <submittedName>
        <fullName evidence="3">PLP-dependent transferase</fullName>
    </submittedName>
</protein>
<comment type="caution">
    <text evidence="3">The sequence shown here is derived from an EMBL/GenBank/DDBJ whole genome shotgun (WGS) entry which is preliminary data.</text>
</comment>
<dbReference type="AlphaFoldDB" id="A0A9P6HMW5"/>
<reference evidence="3" key="1">
    <citation type="journal article" date="2020" name="Nat. Commun.">
        <title>Large-scale genome sequencing of mycorrhizal fungi provides insights into the early evolution of symbiotic traits.</title>
        <authorList>
            <person name="Miyauchi S."/>
            <person name="Kiss E."/>
            <person name="Kuo A."/>
            <person name="Drula E."/>
            <person name="Kohler A."/>
            <person name="Sanchez-Garcia M."/>
            <person name="Morin E."/>
            <person name="Andreopoulos B."/>
            <person name="Barry K.W."/>
            <person name="Bonito G."/>
            <person name="Buee M."/>
            <person name="Carver A."/>
            <person name="Chen C."/>
            <person name="Cichocki N."/>
            <person name="Clum A."/>
            <person name="Culley D."/>
            <person name="Crous P.W."/>
            <person name="Fauchery L."/>
            <person name="Girlanda M."/>
            <person name="Hayes R.D."/>
            <person name="Keri Z."/>
            <person name="LaButti K."/>
            <person name="Lipzen A."/>
            <person name="Lombard V."/>
            <person name="Magnuson J."/>
            <person name="Maillard F."/>
            <person name="Murat C."/>
            <person name="Nolan M."/>
            <person name="Ohm R.A."/>
            <person name="Pangilinan J."/>
            <person name="Pereira M.F."/>
            <person name="Perotto S."/>
            <person name="Peter M."/>
            <person name="Pfister S."/>
            <person name="Riley R."/>
            <person name="Sitrit Y."/>
            <person name="Stielow J.B."/>
            <person name="Szollosi G."/>
            <person name="Zifcakova L."/>
            <person name="Stursova M."/>
            <person name="Spatafora J.W."/>
            <person name="Tedersoo L."/>
            <person name="Vaario L.M."/>
            <person name="Yamada A."/>
            <person name="Yan M."/>
            <person name="Wang P."/>
            <person name="Xu J."/>
            <person name="Bruns T."/>
            <person name="Baldrian P."/>
            <person name="Vilgalys R."/>
            <person name="Dunand C."/>
            <person name="Henrissat B."/>
            <person name="Grigoriev I.V."/>
            <person name="Hibbett D."/>
            <person name="Nagy L.G."/>
            <person name="Martin F.M."/>
        </authorList>
    </citation>
    <scope>NUCLEOTIDE SEQUENCE</scope>
    <source>
        <strain evidence="3">UH-Tt-Lm1</strain>
    </source>
</reference>
<dbReference type="InterPro" id="IPR015421">
    <property type="entry name" value="PyrdxlP-dep_Trfase_major"/>
</dbReference>
<gene>
    <name evidence="3" type="ORF">BJ322DRAFT_999614</name>
</gene>
<dbReference type="GO" id="GO:0016740">
    <property type="term" value="F:transferase activity"/>
    <property type="evidence" value="ECO:0007669"/>
    <property type="project" value="UniProtKB-KW"/>
</dbReference>
<feature type="region of interest" description="Disordered" evidence="2">
    <location>
        <begin position="1"/>
        <end position="20"/>
    </location>
</feature>